<gene>
    <name evidence="1" type="ORF">KW868_22225</name>
</gene>
<dbReference type="InterPro" id="IPR014347">
    <property type="entry name" value="Tautomerase/MIF_sf"/>
</dbReference>
<dbReference type="Pfam" id="PF14552">
    <property type="entry name" value="Tautomerase_2"/>
    <property type="match status" value="1"/>
</dbReference>
<organism evidence="1 2">
    <name type="scientific">Acinetobacter guillouiae</name>
    <name type="common">Acinetobacter genomosp. 11</name>
    <dbReference type="NCBI Taxonomy" id="106649"/>
    <lineage>
        <taxon>Bacteria</taxon>
        <taxon>Pseudomonadati</taxon>
        <taxon>Pseudomonadota</taxon>
        <taxon>Gammaproteobacteria</taxon>
        <taxon>Moraxellales</taxon>
        <taxon>Moraxellaceae</taxon>
        <taxon>Acinetobacter</taxon>
    </lineage>
</organism>
<dbReference type="STRING" id="106649.GCA_000829655_02862"/>
<evidence type="ECO:0000313" key="1">
    <source>
        <dbReference type="EMBL" id="MCF0267164.1"/>
    </source>
</evidence>
<dbReference type="InterPro" id="IPR037479">
    <property type="entry name" value="Tauto_MSAD"/>
</dbReference>
<dbReference type="EMBL" id="JAHWXT010000017">
    <property type="protein sequence ID" value="MCF0267164.1"/>
    <property type="molecule type" value="Genomic_DNA"/>
</dbReference>
<proteinExistence type="predicted"/>
<comment type="caution">
    <text evidence="1">The sequence shown here is derived from an EMBL/GenBank/DDBJ whole genome shotgun (WGS) entry which is preliminary data.</text>
</comment>
<dbReference type="Gene3D" id="3.30.429.10">
    <property type="entry name" value="Macrophage Migration Inhibitory Factor"/>
    <property type="match status" value="1"/>
</dbReference>
<protein>
    <submittedName>
        <fullName evidence="1">Tautomerase family protein</fullName>
    </submittedName>
</protein>
<dbReference type="PANTHER" id="PTHR38460:SF1">
    <property type="entry name" value="TAUTOMERASE YOLI-RELATED"/>
    <property type="match status" value="1"/>
</dbReference>
<dbReference type="SUPFAM" id="SSF55331">
    <property type="entry name" value="Tautomerase/MIF"/>
    <property type="match status" value="1"/>
</dbReference>
<dbReference type="GeneID" id="67746174"/>
<name>A0A077L5L7_ACIGI</name>
<evidence type="ECO:0000313" key="2">
    <source>
        <dbReference type="Proteomes" id="UP000887320"/>
    </source>
</evidence>
<sequence length="131" mass="14982">MPATTIEVRYQYSVAQEVGLIDAVHHALVSAFKIPEYDRDIRLLVHEPHRFQCPPNKLYPEKFTLIRIDCFAGRTLDTKRNLYRSIVENLSVLGIPKDHIKILLREIPAENWGIRGGQAACDVDLGFDIQV</sequence>
<accession>A0A077L5L7</accession>
<dbReference type="PANTHER" id="PTHR38460">
    <property type="entry name" value="TAUTOMERASE YOLI-RELATED"/>
    <property type="match status" value="1"/>
</dbReference>
<dbReference type="AlphaFoldDB" id="A0A077L5L7"/>
<reference evidence="1" key="1">
    <citation type="submission" date="2021-07" db="EMBL/GenBank/DDBJ databases">
        <authorList>
            <person name="Fernandez M."/>
            <person name="Pereira P."/>
            <person name="Torres Tejerizo G.A."/>
            <person name="Gonzalez P."/>
            <person name="Agostini E."/>
        </authorList>
    </citation>
    <scope>NUCLEOTIDE SEQUENCE</scope>
    <source>
        <strain evidence="1">SFC 500-1A</strain>
    </source>
</reference>
<dbReference type="KEGG" id="agu:AS4_41510"/>
<dbReference type="RefSeq" id="WP_004725218.1">
    <property type="nucleotide sequence ID" value="NZ_AP014630.1"/>
</dbReference>
<dbReference type="Proteomes" id="UP000887320">
    <property type="component" value="Unassembled WGS sequence"/>
</dbReference>